<dbReference type="PANTHER" id="PTHR33992:SF1">
    <property type="entry name" value="RIBONUCLEASE P PROTEIN COMPONENT"/>
    <property type="match status" value="1"/>
</dbReference>
<dbReference type="SUPFAM" id="SSF54211">
    <property type="entry name" value="Ribosomal protein S5 domain 2-like"/>
    <property type="match status" value="1"/>
</dbReference>
<comment type="function">
    <text evidence="1">RNaseP catalyzes the removal of the 5'-leader sequence from pre-tRNA to produce the mature 5'-terminus. It can also cleave other RNA substrates such as 4.5S RNA. The protein component plays an auxiliary but essential role in vivo by binding to the 5'-leader sequence and broadening the substrate specificity of the ribozyme.</text>
</comment>
<evidence type="ECO:0000256" key="1">
    <source>
        <dbReference type="ARBA" id="ARBA00002663"/>
    </source>
</evidence>
<evidence type="ECO:0000256" key="3">
    <source>
        <dbReference type="ARBA" id="ARBA00022722"/>
    </source>
</evidence>
<dbReference type="GO" id="GO:0000049">
    <property type="term" value="F:tRNA binding"/>
    <property type="evidence" value="ECO:0007669"/>
    <property type="project" value="InterPro"/>
</dbReference>
<dbReference type="NCBIfam" id="TIGR00188">
    <property type="entry name" value="rnpA"/>
    <property type="match status" value="1"/>
</dbReference>
<evidence type="ECO:0000256" key="5">
    <source>
        <dbReference type="ARBA" id="ARBA00022801"/>
    </source>
</evidence>
<dbReference type="GO" id="GO:0004526">
    <property type="term" value="F:ribonuclease P activity"/>
    <property type="evidence" value="ECO:0007669"/>
    <property type="project" value="UniProtKB-EC"/>
</dbReference>
<keyword evidence="4" id="KW-0255">Endonuclease</keyword>
<evidence type="ECO:0000313" key="7">
    <source>
        <dbReference type="EMBL" id="MPN25538.1"/>
    </source>
</evidence>
<proteinExistence type="inferred from homology"/>
<organism evidence="7">
    <name type="scientific">bioreactor metagenome</name>
    <dbReference type="NCBI Taxonomy" id="1076179"/>
    <lineage>
        <taxon>unclassified sequences</taxon>
        <taxon>metagenomes</taxon>
        <taxon>ecological metagenomes</taxon>
    </lineage>
</organism>
<dbReference type="Pfam" id="PF00825">
    <property type="entry name" value="Ribonuclease_P"/>
    <property type="match status" value="1"/>
</dbReference>
<dbReference type="AlphaFoldDB" id="A0A645GF61"/>
<dbReference type="EC" id="3.1.26.5" evidence="7"/>
<keyword evidence="2" id="KW-0819">tRNA processing</keyword>
<evidence type="ECO:0000256" key="6">
    <source>
        <dbReference type="ARBA" id="ARBA00022884"/>
    </source>
</evidence>
<accession>A0A645GF61</accession>
<name>A0A645GF61_9ZZZZ</name>
<dbReference type="EMBL" id="VSSQ01074750">
    <property type="protein sequence ID" value="MPN25538.1"/>
    <property type="molecule type" value="Genomic_DNA"/>
</dbReference>
<sequence>MTDPTGADQRFLGTHRLHKTDEFSSVFAFRRALRGRFYMLHYRPNGLDTARLGVVVAKKLAKRANVRNLVKRIARETFRRQRISIPPCDLILRLHAPVAKATRAELNLDVQQLLSRLPRP</sequence>
<dbReference type="InterPro" id="IPR000100">
    <property type="entry name" value="RNase_P"/>
</dbReference>
<gene>
    <name evidence="7" type="primary">rnpA_51</name>
    <name evidence="7" type="ORF">SDC9_172950</name>
</gene>
<dbReference type="GO" id="GO:0042781">
    <property type="term" value="F:3'-tRNA processing endoribonuclease activity"/>
    <property type="evidence" value="ECO:0007669"/>
    <property type="project" value="TreeGrafter"/>
</dbReference>
<evidence type="ECO:0000256" key="4">
    <source>
        <dbReference type="ARBA" id="ARBA00022759"/>
    </source>
</evidence>
<keyword evidence="6" id="KW-0694">RNA-binding</keyword>
<dbReference type="InterPro" id="IPR020568">
    <property type="entry name" value="Ribosomal_Su5_D2-typ_SF"/>
</dbReference>
<dbReference type="HAMAP" id="MF_00227">
    <property type="entry name" value="RNase_P"/>
    <property type="match status" value="1"/>
</dbReference>
<dbReference type="GO" id="GO:0030677">
    <property type="term" value="C:ribonuclease P complex"/>
    <property type="evidence" value="ECO:0007669"/>
    <property type="project" value="TreeGrafter"/>
</dbReference>
<keyword evidence="3" id="KW-0540">Nuclease</keyword>
<comment type="caution">
    <text evidence="7">The sequence shown here is derived from an EMBL/GenBank/DDBJ whole genome shotgun (WGS) entry which is preliminary data.</text>
</comment>
<dbReference type="InterPro" id="IPR020539">
    <property type="entry name" value="RNase_P_CS"/>
</dbReference>
<protein>
    <submittedName>
        <fullName evidence="7">Ribonuclease P protein component</fullName>
        <ecNumber evidence="7">3.1.26.5</ecNumber>
    </submittedName>
</protein>
<dbReference type="PANTHER" id="PTHR33992">
    <property type="entry name" value="RIBONUCLEASE P PROTEIN COMPONENT"/>
    <property type="match status" value="1"/>
</dbReference>
<reference evidence="7" key="1">
    <citation type="submission" date="2019-08" db="EMBL/GenBank/DDBJ databases">
        <authorList>
            <person name="Kucharzyk K."/>
            <person name="Murdoch R.W."/>
            <person name="Higgins S."/>
            <person name="Loffler F."/>
        </authorList>
    </citation>
    <scope>NUCLEOTIDE SEQUENCE</scope>
</reference>
<keyword evidence="5 7" id="KW-0378">Hydrolase</keyword>
<evidence type="ECO:0000256" key="2">
    <source>
        <dbReference type="ARBA" id="ARBA00022694"/>
    </source>
</evidence>
<dbReference type="PROSITE" id="PS00648">
    <property type="entry name" value="RIBONUCLEASE_P"/>
    <property type="match status" value="1"/>
</dbReference>
<dbReference type="Gene3D" id="3.30.230.10">
    <property type="match status" value="1"/>
</dbReference>
<dbReference type="InterPro" id="IPR014721">
    <property type="entry name" value="Ribsml_uS5_D2-typ_fold_subgr"/>
</dbReference>